<dbReference type="SFLD" id="SFLDS00005">
    <property type="entry name" value="Isoprenoid_Synthase_Type_I"/>
    <property type="match status" value="1"/>
</dbReference>
<evidence type="ECO:0000313" key="4">
    <source>
        <dbReference type="Proteomes" id="UP000533598"/>
    </source>
</evidence>
<protein>
    <recommendedName>
        <fullName evidence="2">Terpene synthase</fullName>
        <ecNumber evidence="2">4.2.3.-</ecNumber>
    </recommendedName>
</protein>
<dbReference type="EMBL" id="JACHMH010000001">
    <property type="protein sequence ID" value="MBB4680948.1"/>
    <property type="molecule type" value="Genomic_DNA"/>
</dbReference>
<dbReference type="Proteomes" id="UP000533598">
    <property type="component" value="Unassembled WGS sequence"/>
</dbReference>
<comment type="similarity">
    <text evidence="2">Belongs to the terpene synthase family.</text>
</comment>
<keyword evidence="1 2" id="KW-0456">Lyase</keyword>
<dbReference type="InterPro" id="IPR034686">
    <property type="entry name" value="Terpene_cyclase-like_2"/>
</dbReference>
<dbReference type="Gene3D" id="1.10.600.10">
    <property type="entry name" value="Farnesyl Diphosphate Synthase"/>
    <property type="match status" value="1"/>
</dbReference>
<organism evidence="3 4">
    <name type="scientific">Crossiella cryophila</name>
    <dbReference type="NCBI Taxonomy" id="43355"/>
    <lineage>
        <taxon>Bacteria</taxon>
        <taxon>Bacillati</taxon>
        <taxon>Actinomycetota</taxon>
        <taxon>Actinomycetes</taxon>
        <taxon>Pseudonocardiales</taxon>
        <taxon>Pseudonocardiaceae</taxon>
        <taxon>Crossiella</taxon>
    </lineage>
</organism>
<dbReference type="AlphaFoldDB" id="A0A7W7FXR9"/>
<dbReference type="EC" id="4.2.3.-" evidence="2"/>
<dbReference type="PANTHER" id="PTHR35201">
    <property type="entry name" value="TERPENE SYNTHASE"/>
    <property type="match status" value="1"/>
</dbReference>
<dbReference type="InterPro" id="IPR008949">
    <property type="entry name" value="Isoprenoid_synthase_dom_sf"/>
</dbReference>
<evidence type="ECO:0000313" key="3">
    <source>
        <dbReference type="EMBL" id="MBB4680948.1"/>
    </source>
</evidence>
<evidence type="ECO:0000256" key="2">
    <source>
        <dbReference type="RuleBase" id="RU366034"/>
    </source>
</evidence>
<sequence length="331" mass="37505">MPTRPARTPGHPFLLPDLTVPWPSRCNPHVDAVRRDTRSWARRMGLLASPGTWTELSFDADDWTLFAALTHPDATEARLRQVARWDVCLLALDDYFVAAYKRTRDALGARRFVDRLAAFMPPPGVAAPSPENQVERALADVWADTAPALPAPVRARFPGEVLRFARGNLWELANNLQHRVPDPVDYLEMRRETAGTELSTGLGALSVGVHLPPEALASRELRPMIETFADVVGIRNDIHSYRKEIEEEQDVNNLLLTIRQFFACDLQTAVDLAFGLYTARLAQFERITEALQARPEVRRFACYLRDWLAGDNQWYRRTRRYVIGGRSGFSV</sequence>
<comment type="caution">
    <text evidence="3">The sequence shown here is derived from an EMBL/GenBank/DDBJ whole genome shotgun (WGS) entry which is preliminary data.</text>
</comment>
<keyword evidence="2" id="KW-0460">Magnesium</keyword>
<evidence type="ECO:0000256" key="1">
    <source>
        <dbReference type="ARBA" id="ARBA00023239"/>
    </source>
</evidence>
<accession>A0A7W7FXR9</accession>
<proteinExistence type="inferred from homology"/>
<name>A0A7W7FXR9_9PSEU</name>
<dbReference type="SFLD" id="SFLDG01020">
    <property type="entry name" value="Terpene_Cyclase_Like_2"/>
    <property type="match status" value="1"/>
</dbReference>
<dbReference type="GO" id="GO:0010333">
    <property type="term" value="F:terpene synthase activity"/>
    <property type="evidence" value="ECO:0007669"/>
    <property type="project" value="InterPro"/>
</dbReference>
<reference evidence="3 4" key="1">
    <citation type="submission" date="2020-08" db="EMBL/GenBank/DDBJ databases">
        <title>Sequencing the genomes of 1000 actinobacteria strains.</title>
        <authorList>
            <person name="Klenk H.-P."/>
        </authorList>
    </citation>
    <scope>NUCLEOTIDE SEQUENCE [LARGE SCALE GENOMIC DNA]</scope>
    <source>
        <strain evidence="3 4">DSM 44230</strain>
    </source>
</reference>
<dbReference type="SUPFAM" id="SSF48576">
    <property type="entry name" value="Terpenoid synthases"/>
    <property type="match status" value="1"/>
</dbReference>
<gene>
    <name evidence="3" type="ORF">HNR67_007066</name>
</gene>
<dbReference type="RefSeq" id="WP_185007119.1">
    <property type="nucleotide sequence ID" value="NZ_BAAAUI010000030.1"/>
</dbReference>
<keyword evidence="2" id="KW-0479">Metal-binding</keyword>
<dbReference type="GO" id="GO:0046872">
    <property type="term" value="F:metal ion binding"/>
    <property type="evidence" value="ECO:0007669"/>
    <property type="project" value="UniProtKB-KW"/>
</dbReference>
<dbReference type="Pfam" id="PF19086">
    <property type="entry name" value="Terpene_syn_C_2"/>
    <property type="match status" value="1"/>
</dbReference>
<dbReference type="PANTHER" id="PTHR35201:SF4">
    <property type="entry name" value="BETA-PINACENE SYNTHASE-RELATED"/>
    <property type="match status" value="1"/>
</dbReference>
<keyword evidence="4" id="KW-1185">Reference proteome</keyword>
<comment type="cofactor">
    <cofactor evidence="2">
        <name>Mg(2+)</name>
        <dbReference type="ChEBI" id="CHEBI:18420"/>
    </cofactor>
</comment>